<sequence length="444" mass="47809">MAEHSHNRRSFLRGTGALGAAGAAAWAGIGGLTPADARTASSSGARPAPKHLRTYAADAVKGKVYVGYQGWFAATGDGSPINTWTHWSKGTTPSPGNQTFELYPDISAYPVGSLFRTGYAPLGNGKPATLFSSYSTAVIDQHFRWMQQYGIDGAALQRFGSDIVAVGQPRLKQRNDIQSKARDAAQKYGRGFYIEYDISGLNDTNLVATIQSDWTNTINGTLHLPDSPAYTREGGKPVVHLWGLGFTNRPGSVDSCLELINWFKSKGAYVIGGVPRGWRTDANAKPGFGPVYAALNMVSPWNVGNPSVDQKLFDDDMARLRANGQDYQPVLYPGFAWSNWKEGAPRNEIPRRAGDFMWQQAVAAARCGTKSAFIAMFDEYDEATAIAPAAADKSMIPADQYFLTLDADGTGVSSDFYLRLAGAVTKMINGSTGISPTVPIPPKV</sequence>
<proteinExistence type="predicted"/>
<dbReference type="PROSITE" id="PS51318">
    <property type="entry name" value="TAT"/>
    <property type="match status" value="1"/>
</dbReference>
<name>A0A061A6C6_9ACTN</name>
<evidence type="ECO:0000313" key="3">
    <source>
        <dbReference type="Proteomes" id="UP000756710"/>
    </source>
</evidence>
<keyword evidence="3" id="KW-1185">Reference proteome</keyword>
<protein>
    <submittedName>
        <fullName evidence="1">Xylosidase/arabinosidase</fullName>
    </submittedName>
</protein>
<accession>A0A061A6C6</accession>
<gene>
    <name evidence="2" type="ORF">J2Z30_007150</name>
    <name evidence="1" type="ORF">SIRAN7975</name>
</gene>
<dbReference type="InterPro" id="IPR006311">
    <property type="entry name" value="TAT_signal"/>
</dbReference>
<dbReference type="HOGENOM" id="CLU_019346_1_0_11"/>
<organism evidence="1">
    <name type="scientific">Streptomyces iranensis</name>
    <dbReference type="NCBI Taxonomy" id="576784"/>
    <lineage>
        <taxon>Bacteria</taxon>
        <taxon>Bacillati</taxon>
        <taxon>Actinomycetota</taxon>
        <taxon>Actinomycetes</taxon>
        <taxon>Kitasatosporales</taxon>
        <taxon>Streptomycetaceae</taxon>
        <taxon>Streptomyces</taxon>
        <taxon>Streptomyces violaceusniger group</taxon>
    </lineage>
</organism>
<dbReference type="CDD" id="cd11576">
    <property type="entry name" value="GH99_GH71_like_2"/>
    <property type="match status" value="1"/>
</dbReference>
<dbReference type="EMBL" id="JAGGLR010000023">
    <property type="protein sequence ID" value="MBP2066102.1"/>
    <property type="molecule type" value="Genomic_DNA"/>
</dbReference>
<evidence type="ECO:0000313" key="2">
    <source>
        <dbReference type="EMBL" id="MBP2066102.1"/>
    </source>
</evidence>
<reference evidence="1" key="1">
    <citation type="submission" date="2014-05" db="EMBL/GenBank/DDBJ databases">
        <authorList>
            <person name="Horn Fabian"/>
        </authorList>
    </citation>
    <scope>NUCLEOTIDE SEQUENCE</scope>
</reference>
<dbReference type="Proteomes" id="UP000756710">
    <property type="component" value="Unassembled WGS sequence"/>
</dbReference>
<evidence type="ECO:0000313" key="1">
    <source>
        <dbReference type="EMBL" id="CDR13370.1"/>
    </source>
</evidence>
<dbReference type="AlphaFoldDB" id="A0A061A6C6"/>
<dbReference type="Gene3D" id="3.20.20.80">
    <property type="entry name" value="Glycosidases"/>
    <property type="match status" value="1"/>
</dbReference>
<reference evidence="2 3" key="2">
    <citation type="submission" date="2021-03" db="EMBL/GenBank/DDBJ databases">
        <title>Genomic Encyclopedia of Type Strains, Phase IV (KMG-IV): sequencing the most valuable type-strain genomes for metagenomic binning, comparative biology and taxonomic classification.</title>
        <authorList>
            <person name="Goeker M."/>
        </authorList>
    </citation>
    <scope>NUCLEOTIDE SEQUENCE [LARGE SCALE GENOMIC DNA]</scope>
    <source>
        <strain evidence="2 3">DSM 41954</strain>
    </source>
</reference>
<dbReference type="EMBL" id="LK022848">
    <property type="protein sequence ID" value="CDR13370.1"/>
    <property type="molecule type" value="Genomic_DNA"/>
</dbReference>
<dbReference type="RefSeq" id="WP_044578131.1">
    <property type="nucleotide sequence ID" value="NZ_BAABDR010000086.1"/>
</dbReference>